<dbReference type="InterPro" id="IPR001876">
    <property type="entry name" value="Znf_RanBP2"/>
</dbReference>
<dbReference type="InterPro" id="IPR000626">
    <property type="entry name" value="Ubiquitin-like_dom"/>
</dbReference>
<dbReference type="InParanoid" id="A0A7R8UTQ4"/>
<feature type="region of interest" description="Disordered" evidence="14">
    <location>
        <begin position="1286"/>
        <end position="1316"/>
    </location>
</feature>
<dbReference type="InterPro" id="IPR051628">
    <property type="entry name" value="LUBAC_E3_Ligases"/>
</dbReference>
<evidence type="ECO:0000259" key="15">
    <source>
        <dbReference type="PROSITE" id="PS50053"/>
    </source>
</evidence>
<dbReference type="GO" id="GO:0008270">
    <property type="term" value="F:zinc ion binding"/>
    <property type="evidence" value="ECO:0007669"/>
    <property type="project" value="UniProtKB-KW"/>
</dbReference>
<feature type="region of interest" description="Disordered" evidence="14">
    <location>
        <begin position="199"/>
        <end position="312"/>
    </location>
</feature>
<dbReference type="InterPro" id="IPR047557">
    <property type="entry name" value="Rcat_RBR_HOIL1"/>
</dbReference>
<feature type="compositionally biased region" description="Polar residues" evidence="14">
    <location>
        <begin position="263"/>
        <end position="280"/>
    </location>
</feature>
<dbReference type="CDD" id="cd20358">
    <property type="entry name" value="Rcat_RBR_HOIL1"/>
    <property type="match status" value="1"/>
</dbReference>
<feature type="region of interest" description="Disordered" evidence="14">
    <location>
        <begin position="526"/>
        <end position="546"/>
    </location>
</feature>
<evidence type="ECO:0000256" key="6">
    <source>
        <dbReference type="ARBA" id="ARBA00022553"/>
    </source>
</evidence>
<evidence type="ECO:0000256" key="2">
    <source>
        <dbReference type="ARBA" id="ARBA00004906"/>
    </source>
</evidence>
<dbReference type="InterPro" id="IPR027370">
    <property type="entry name" value="Znf-RING_euk"/>
</dbReference>
<dbReference type="InterPro" id="IPR047559">
    <property type="entry name" value="HOIL1_RBR_mRING-HC-C3HC3D"/>
</dbReference>
<dbReference type="Proteomes" id="UP000594454">
    <property type="component" value="Chromosome 3"/>
</dbReference>
<evidence type="ECO:0000256" key="13">
    <source>
        <dbReference type="PROSITE-ProRule" id="PRU00322"/>
    </source>
</evidence>
<dbReference type="InterPro" id="IPR001841">
    <property type="entry name" value="Znf_RING"/>
</dbReference>
<dbReference type="GO" id="GO:0009893">
    <property type="term" value="P:positive regulation of metabolic process"/>
    <property type="evidence" value="ECO:0007669"/>
    <property type="project" value="UniProtKB-ARBA"/>
</dbReference>
<reference evidence="19 20" key="1">
    <citation type="submission" date="2020-11" db="EMBL/GenBank/DDBJ databases">
        <authorList>
            <person name="Wallbank WR R."/>
            <person name="Pardo Diaz C."/>
            <person name="Kozak K."/>
            <person name="Martin S."/>
            <person name="Jiggins C."/>
            <person name="Moest M."/>
            <person name="Warren A I."/>
            <person name="Generalovic N T."/>
            <person name="Byers J.R.P. K."/>
            <person name="Montejo-Kovacevich G."/>
            <person name="Yen C E."/>
        </authorList>
    </citation>
    <scope>NUCLEOTIDE SEQUENCE [LARGE SCALE GENOMIC DNA]</scope>
</reference>
<dbReference type="GO" id="GO:0061630">
    <property type="term" value="F:ubiquitin protein ligase activity"/>
    <property type="evidence" value="ECO:0007669"/>
    <property type="project" value="UniProtKB-EC"/>
</dbReference>
<name>A0A7R8UTQ4_HERIL</name>
<feature type="region of interest" description="Disordered" evidence="14">
    <location>
        <begin position="1420"/>
        <end position="1477"/>
    </location>
</feature>
<feature type="compositionally biased region" description="Basic and acidic residues" evidence="14">
    <location>
        <begin position="586"/>
        <end position="596"/>
    </location>
</feature>
<keyword evidence="9" id="KW-0677">Repeat</keyword>
<feature type="compositionally biased region" description="Basic and acidic residues" evidence="14">
    <location>
        <begin position="464"/>
        <end position="477"/>
    </location>
</feature>
<dbReference type="EC" id="2.3.2.31" evidence="4"/>
<dbReference type="CDD" id="cd20345">
    <property type="entry name" value="BRcat_RBR_HOIL1"/>
    <property type="match status" value="1"/>
</dbReference>
<proteinExistence type="inferred from homology"/>
<feature type="compositionally biased region" description="Basic and acidic residues" evidence="14">
    <location>
        <begin position="408"/>
        <end position="447"/>
    </location>
</feature>
<feature type="compositionally biased region" description="Polar residues" evidence="14">
    <location>
        <begin position="734"/>
        <end position="744"/>
    </location>
</feature>
<dbReference type="PANTHER" id="PTHR22770:SF13">
    <property type="entry name" value="RING-TYPE DOMAIN-CONTAINING PROTEIN"/>
    <property type="match status" value="1"/>
</dbReference>
<dbReference type="SUPFAM" id="SSF90209">
    <property type="entry name" value="Ran binding protein zinc finger-like"/>
    <property type="match status" value="1"/>
</dbReference>
<dbReference type="PANTHER" id="PTHR22770">
    <property type="entry name" value="UBIQUITIN CONJUGATING ENZYME 7 INTERACTING PROTEIN-RELATED"/>
    <property type="match status" value="1"/>
</dbReference>
<dbReference type="Gene3D" id="3.30.40.10">
    <property type="entry name" value="Zinc/RING finger domain, C3HC4 (zinc finger)"/>
    <property type="match status" value="1"/>
</dbReference>
<feature type="region of interest" description="Disordered" evidence="14">
    <location>
        <begin position="729"/>
        <end position="809"/>
    </location>
</feature>
<protein>
    <recommendedName>
        <fullName evidence="5">RanBP-type and C3HC4-type zinc finger-containing protein 1</fullName>
        <ecNumber evidence="4">2.3.2.31</ecNumber>
    </recommendedName>
</protein>
<dbReference type="PROSITE" id="PS51873">
    <property type="entry name" value="TRIAD"/>
    <property type="match status" value="1"/>
</dbReference>
<dbReference type="PROSITE" id="PS00518">
    <property type="entry name" value="ZF_RING_1"/>
    <property type="match status" value="1"/>
</dbReference>
<dbReference type="SUPFAM" id="SSF57850">
    <property type="entry name" value="RING/U-box"/>
    <property type="match status" value="3"/>
</dbReference>
<feature type="compositionally biased region" description="Polar residues" evidence="14">
    <location>
        <begin position="110"/>
        <end position="120"/>
    </location>
</feature>
<feature type="region of interest" description="Disordered" evidence="14">
    <location>
        <begin position="380"/>
        <end position="453"/>
    </location>
</feature>
<dbReference type="SUPFAM" id="SSF54236">
    <property type="entry name" value="Ubiquitin-like"/>
    <property type="match status" value="1"/>
</dbReference>
<feature type="compositionally biased region" description="Polar residues" evidence="14">
    <location>
        <begin position="1305"/>
        <end position="1316"/>
    </location>
</feature>
<feature type="domain" description="RING-type" evidence="18">
    <location>
        <begin position="1497"/>
        <end position="1725"/>
    </location>
</feature>
<dbReference type="OrthoDB" id="261960at2759"/>
<keyword evidence="10 13" id="KW-0863">Zinc-finger</keyword>
<keyword evidence="6" id="KW-0597">Phosphoprotein</keyword>
<dbReference type="FunFam" id="3.30.40.10:FF:000137">
    <property type="entry name" value="RanBP-type and C3HC4-type zinc finger-containing protein 1"/>
    <property type="match status" value="1"/>
</dbReference>
<evidence type="ECO:0000256" key="11">
    <source>
        <dbReference type="ARBA" id="ARBA00022786"/>
    </source>
</evidence>
<dbReference type="SMART" id="SM00184">
    <property type="entry name" value="RING"/>
    <property type="match status" value="1"/>
</dbReference>
<evidence type="ECO:0000256" key="4">
    <source>
        <dbReference type="ARBA" id="ARBA00012251"/>
    </source>
</evidence>
<dbReference type="GO" id="GO:0097039">
    <property type="term" value="P:protein linear polyubiquitination"/>
    <property type="evidence" value="ECO:0007669"/>
    <property type="project" value="TreeGrafter"/>
</dbReference>
<feature type="region of interest" description="Disordered" evidence="14">
    <location>
        <begin position="463"/>
        <end position="482"/>
    </location>
</feature>
<dbReference type="SMART" id="SM00547">
    <property type="entry name" value="ZnF_RBZ"/>
    <property type="match status" value="2"/>
</dbReference>
<dbReference type="GO" id="GO:0043130">
    <property type="term" value="F:ubiquitin binding"/>
    <property type="evidence" value="ECO:0007669"/>
    <property type="project" value="TreeGrafter"/>
</dbReference>
<evidence type="ECO:0000256" key="3">
    <source>
        <dbReference type="ARBA" id="ARBA00008278"/>
    </source>
</evidence>
<evidence type="ECO:0000256" key="14">
    <source>
        <dbReference type="SAM" id="MobiDB-lite"/>
    </source>
</evidence>
<dbReference type="CDD" id="cd16633">
    <property type="entry name" value="mRING-HC-C3HC3D_RBR_HOIL1"/>
    <property type="match status" value="1"/>
</dbReference>
<dbReference type="Pfam" id="PF13445">
    <property type="entry name" value="zf-RING_UBOX"/>
    <property type="match status" value="1"/>
</dbReference>
<feature type="region of interest" description="Disordered" evidence="14">
    <location>
        <begin position="586"/>
        <end position="617"/>
    </location>
</feature>
<feature type="compositionally biased region" description="Low complexity" evidence="14">
    <location>
        <begin position="296"/>
        <end position="305"/>
    </location>
</feature>
<evidence type="ECO:0000313" key="19">
    <source>
        <dbReference type="EMBL" id="CAD7085793.1"/>
    </source>
</evidence>
<sequence length="1729" mass="193600">MITLKPVMNIYLKDNADNKQRFDGVAESKDIENYGFETMNKTNGFREKAGASTSLYNKEHIKSNQRGSTSGLSFLKWFKKTEKSSVDSRCSTKSIDRNFHRPKHHRNNSHDTLSPSSSPNLEYLSPSSSCDSIDSTSTTGFAFIKPNNYRPPNDIARRTFFTQEFDETISCRTANTAQPELTLRRKYCLYDADTLTSTEGDYDNIRFGDRSLPHLRNKSKGDQRTLRQRRRTRRTVSDSSKDKRSGAYVHVKGKRKAPPPPSHLTNGTTSKESPSKSLNTLGRKKRKAPPPPNSPATPLSTNSPNQSFQLGDSVNDMDLKALIRNSTPNPRVTESSDVVIMRHSTPLPSREKEDLSAAQKLTEQQKQIVLDNIVKVTQSASSSEVEINAAPPQSPISPRPWYKRPISSHRDSSVPFKREIVLKTMEKRKSKQKEKTPKPEKSSEVNHSRSSLFEASSKLSLFLRGKDHTEKDKEKRRSGIGIPNISELDREAAEIVNREYACAQAAEKSETEKFFSKSDHITLQQEMFGSKSNINSSKEEAKEEEQEEVIQSTKDLISKFEASANGPRITLNTSFIGRKDNFIKQSSKDGATETKLETSQNDIETEKTEVSSSQQKDNIENAVSEKGEAVLRPKLSSDINPIRMSWTCGFCTLENPGWRIICEVCEHIKPYEKRTSIEEVNQNIKAAVAIPTKEENLNNNLNSQVNKTEQTTNWDKKTEKVLKYFMPKAGNNPLAKSSSESSVGKHQLFRKSPSPNKPPTGSPQLGVRSKLARVNQTDNMKPIGFTSGFKSTGTIPEEKEGMTPSDEKKKPLLDSSVVVTTVTPVFYARTTLVKNPQVATLSETEKLPAKGETSIEEKAIPESNGKTETRQATQIDLNAEAIALSKEESTVETTTSIIEPKIDVKEVRKARLAKFSVSQEPAVSTQPIPIYDHNSLEREKKRLRDMIQAMNAKALAEKYPASTNKKPPTIEEDQSQTTTTASTTNNTSTEATNSPNTEMKPTPPNDQAKLGAIKKVFAKNRNSDAPKKLSDVDLAKPKKVSTSAQTTGVVKKSLTPEDTDKQGLNIYANIPIYENSPLEKFDKNIRLTENDRAKMQEISQQLTSEQGINDFKASLRNPPKGISATDTIALSKIMRNLETAIAEGQHELAAQIAIDLARMKVSLHVTKQKDRPVSRTDADFEKSIIVDMFVEDKYSQKGPIQIAITPLLTILQLKQKIATDFDIPVGVQRWSINDDLAMDDEKTLLEFGVKDHTPTFYLYIVAPDVHFYEVKKSNVDSKPLLPKVNQQKVETPPKIESPSKVANVRKTNSPTKNEVQETTELGATALPEAVVEKQAPPTTWQCNLCTLINPIEHTACLACTKPRPKDQQQPEQPIKKPVVQLRPAEKKNDLNKTSPNRKSTDVFNIVDIKIDIKKTVTDQIKPIPNADSPNISKTKYRGVDNFNPNRKKGEAPKPGALNKTGRKSTVAPSPPKKAEQNKNHYLELLSLDNADVVPNIEAFECPICFMNFETGQGVILRDCLHTFCKECLAHTVQYSEDAEIKCPYMDTEYSCDSVLQEREVRALVSKEIYELHLVKSMRMAEHQIDNAFHCKTPNCRGWCIYEDNVNQFKCPVCTITNCLTCRVIHDGLTCKQYQDRLNSDCDSNADAKQTKEMLEQMLKNGEAMNCPTCQVVMMKKWGCDWLKCSMCKTEICWVTRGPRWGPGGKGDTSAGCRCGVDNVKCHPKCNYCH</sequence>
<keyword evidence="11" id="KW-0833">Ubl conjugation pathway</keyword>
<dbReference type="UniPathway" id="UPA00143"/>
<evidence type="ECO:0000256" key="1">
    <source>
        <dbReference type="ARBA" id="ARBA00001798"/>
    </source>
</evidence>
<keyword evidence="8" id="KW-0479">Metal-binding</keyword>
<comment type="similarity">
    <text evidence="3">Belongs to the RBR family.</text>
</comment>
<feature type="region of interest" description="Disordered" evidence="14">
    <location>
        <begin position="1362"/>
        <end position="1398"/>
    </location>
</feature>
<feature type="domain" description="Ubiquitin-like" evidence="15">
    <location>
        <begin position="1186"/>
        <end position="1251"/>
    </location>
</feature>
<dbReference type="EMBL" id="LR899011">
    <property type="protein sequence ID" value="CAD7085793.1"/>
    <property type="molecule type" value="Genomic_DNA"/>
</dbReference>
<evidence type="ECO:0000256" key="10">
    <source>
        <dbReference type="ARBA" id="ARBA00022771"/>
    </source>
</evidence>
<dbReference type="InterPro" id="IPR044066">
    <property type="entry name" value="TRIAD_supradom"/>
</dbReference>
<gene>
    <name evidence="19" type="ORF">HERILL_LOCUS8613</name>
</gene>
<feature type="compositionally biased region" description="Basic and acidic residues" evidence="14">
    <location>
        <begin position="796"/>
        <end position="809"/>
    </location>
</feature>
<comment type="pathway">
    <text evidence="2">Protein modification; protein ubiquitination.</text>
</comment>
<feature type="region of interest" description="Disordered" evidence="14">
    <location>
        <begin position="957"/>
        <end position="1007"/>
    </location>
</feature>
<keyword evidence="12" id="KW-0862">Zinc</keyword>
<organism evidence="19 20">
    <name type="scientific">Hermetia illucens</name>
    <name type="common">Black soldier fly</name>
    <dbReference type="NCBI Taxonomy" id="343691"/>
    <lineage>
        <taxon>Eukaryota</taxon>
        <taxon>Metazoa</taxon>
        <taxon>Ecdysozoa</taxon>
        <taxon>Arthropoda</taxon>
        <taxon>Hexapoda</taxon>
        <taxon>Insecta</taxon>
        <taxon>Pterygota</taxon>
        <taxon>Neoptera</taxon>
        <taxon>Endopterygota</taxon>
        <taxon>Diptera</taxon>
        <taxon>Brachycera</taxon>
        <taxon>Stratiomyomorpha</taxon>
        <taxon>Stratiomyidae</taxon>
        <taxon>Hermetiinae</taxon>
        <taxon>Hermetia</taxon>
    </lineage>
</organism>
<feature type="compositionally biased region" description="Basic and acidic residues" evidence="14">
    <location>
        <begin position="235"/>
        <end position="245"/>
    </location>
</feature>
<feature type="domain" description="RING-type" evidence="16">
    <location>
        <begin position="1501"/>
        <end position="1543"/>
    </location>
</feature>
<dbReference type="InterPro" id="IPR017907">
    <property type="entry name" value="Znf_RING_CS"/>
</dbReference>
<keyword evidence="7" id="KW-0808">Transferase</keyword>
<evidence type="ECO:0000256" key="5">
    <source>
        <dbReference type="ARBA" id="ARBA00017887"/>
    </source>
</evidence>
<dbReference type="PROSITE" id="PS50089">
    <property type="entry name" value="ZF_RING_2"/>
    <property type="match status" value="1"/>
</dbReference>
<feature type="region of interest" description="Disordered" evidence="14">
    <location>
        <begin position="89"/>
        <end position="129"/>
    </location>
</feature>
<dbReference type="Gene3D" id="2.30.30.380">
    <property type="entry name" value="Zn-finger domain of Sec23/24"/>
    <property type="match status" value="1"/>
</dbReference>
<evidence type="ECO:0000256" key="9">
    <source>
        <dbReference type="ARBA" id="ARBA00022737"/>
    </source>
</evidence>
<feature type="compositionally biased region" description="Basic and acidic residues" evidence="14">
    <location>
        <begin position="203"/>
        <end position="212"/>
    </location>
</feature>
<evidence type="ECO:0000256" key="12">
    <source>
        <dbReference type="ARBA" id="ARBA00022833"/>
    </source>
</evidence>
<dbReference type="PROSITE" id="PS01358">
    <property type="entry name" value="ZF_RANBP2_1"/>
    <property type="match status" value="2"/>
</dbReference>
<evidence type="ECO:0000256" key="8">
    <source>
        <dbReference type="ARBA" id="ARBA00022723"/>
    </source>
</evidence>
<feature type="compositionally biased region" description="Low complexity" evidence="14">
    <location>
        <begin position="975"/>
        <end position="998"/>
    </location>
</feature>
<dbReference type="GO" id="GO:0043161">
    <property type="term" value="P:proteasome-mediated ubiquitin-dependent protein catabolic process"/>
    <property type="evidence" value="ECO:0007669"/>
    <property type="project" value="TreeGrafter"/>
</dbReference>
<evidence type="ECO:0000259" key="18">
    <source>
        <dbReference type="PROSITE" id="PS51873"/>
    </source>
</evidence>
<evidence type="ECO:0000256" key="7">
    <source>
        <dbReference type="ARBA" id="ARBA00022679"/>
    </source>
</evidence>
<dbReference type="GO" id="GO:0071797">
    <property type="term" value="C:LUBAC complex"/>
    <property type="evidence" value="ECO:0007669"/>
    <property type="project" value="TreeGrafter"/>
</dbReference>
<comment type="catalytic activity">
    <reaction evidence="1">
        <text>[E2 ubiquitin-conjugating enzyme]-S-ubiquitinyl-L-cysteine + [acceptor protein]-L-lysine = [E2 ubiquitin-conjugating enzyme]-L-cysteine + [acceptor protein]-N(6)-ubiquitinyl-L-lysine.</text>
        <dbReference type="EC" id="2.3.2.31"/>
    </reaction>
</comment>
<dbReference type="InterPro" id="IPR029071">
    <property type="entry name" value="Ubiquitin-like_domsf"/>
</dbReference>
<evidence type="ECO:0000313" key="20">
    <source>
        <dbReference type="Proteomes" id="UP000594454"/>
    </source>
</evidence>
<evidence type="ECO:0000259" key="16">
    <source>
        <dbReference type="PROSITE" id="PS50089"/>
    </source>
</evidence>
<dbReference type="PROSITE" id="PS50199">
    <property type="entry name" value="ZF_RANBP2_2"/>
    <property type="match status" value="1"/>
</dbReference>
<dbReference type="PROSITE" id="PS50053">
    <property type="entry name" value="UBIQUITIN_2"/>
    <property type="match status" value="1"/>
</dbReference>
<dbReference type="InterPro" id="IPR047558">
    <property type="entry name" value="BRcat_RBR_HOIL1"/>
</dbReference>
<dbReference type="InterPro" id="IPR013083">
    <property type="entry name" value="Znf_RING/FYVE/PHD"/>
</dbReference>
<accession>A0A7R8UTQ4</accession>
<evidence type="ECO:0000259" key="17">
    <source>
        <dbReference type="PROSITE" id="PS50199"/>
    </source>
</evidence>
<dbReference type="Gene3D" id="3.10.20.90">
    <property type="entry name" value="Phosphatidylinositol 3-kinase Catalytic Subunit, Chain A, domain 1"/>
    <property type="match status" value="1"/>
</dbReference>
<keyword evidence="20" id="KW-1185">Reference proteome</keyword>
<feature type="domain" description="RanBP2-type" evidence="17">
    <location>
        <begin position="1333"/>
        <end position="1365"/>
    </location>
</feature>
<dbReference type="InterPro" id="IPR036443">
    <property type="entry name" value="Znf_RanBP2_sf"/>
</dbReference>